<evidence type="ECO:0008006" key="4">
    <source>
        <dbReference type="Google" id="ProtNLM"/>
    </source>
</evidence>
<dbReference type="Proteomes" id="UP000070612">
    <property type="component" value="Unassembled WGS sequence"/>
</dbReference>
<evidence type="ECO:0000313" key="2">
    <source>
        <dbReference type="EMBL" id="KWX26188.1"/>
    </source>
</evidence>
<evidence type="ECO:0000313" key="3">
    <source>
        <dbReference type="Proteomes" id="UP000070612"/>
    </source>
</evidence>
<feature type="transmembrane region" description="Helical" evidence="1">
    <location>
        <begin position="36"/>
        <end position="57"/>
    </location>
</feature>
<dbReference type="PATRIC" id="fig|59750.3.peg.594"/>
<keyword evidence="1" id="KW-1133">Transmembrane helix</keyword>
<sequence length="130" mass="12750">MAGFGRGSNDVTALVVGGGVGAAVRFQVHELWPTPLALVTATVGCILAGCGVLGYALASTVGGVVRAFLAGVAGGLASISGYIAIGVSEAPWTVVALIVVAPAAVIAGLWAGASLGVALRARRREPVGER</sequence>
<dbReference type="STRING" id="59750.AWC31_35665"/>
<keyword evidence="1" id="KW-0812">Transmembrane</keyword>
<feature type="transmembrane region" description="Helical" evidence="1">
    <location>
        <begin position="91"/>
        <end position="119"/>
    </location>
</feature>
<evidence type="ECO:0000256" key="1">
    <source>
        <dbReference type="SAM" id="Phobius"/>
    </source>
</evidence>
<keyword evidence="3" id="KW-1185">Reference proteome</keyword>
<reference evidence="2 3" key="1">
    <citation type="submission" date="2015-07" db="EMBL/GenBank/DDBJ databases">
        <title>A draft genome sequence of Mycobacterium wolinskyi.</title>
        <authorList>
            <person name="de Man T.J."/>
            <person name="Perry K.A."/>
            <person name="Coulliette A.D."/>
            <person name="Jensen B."/>
            <person name="Toney N.C."/>
            <person name="Limbago B.M."/>
            <person name="Noble-Wang J."/>
        </authorList>
    </citation>
    <scope>NUCLEOTIDE SEQUENCE [LARGE SCALE GENOMIC DNA]</scope>
    <source>
        <strain evidence="2 3">CDC_01</strain>
    </source>
</reference>
<protein>
    <recommendedName>
        <fullName evidence="4">Fluoride ion transporter CrcB</fullName>
    </recommendedName>
</protein>
<comment type="caution">
    <text evidence="2">The sequence shown here is derived from an EMBL/GenBank/DDBJ whole genome shotgun (WGS) entry which is preliminary data.</text>
</comment>
<name>A0A132PV03_9MYCO</name>
<feature type="transmembrane region" description="Helical" evidence="1">
    <location>
        <begin position="64"/>
        <end position="85"/>
    </location>
</feature>
<keyword evidence="1" id="KW-0472">Membrane</keyword>
<dbReference type="AlphaFoldDB" id="A0A132PV03"/>
<accession>A0A132PV03</accession>
<proteinExistence type="predicted"/>
<organism evidence="2 3">
    <name type="scientific">Mycolicibacterium wolinskyi</name>
    <dbReference type="NCBI Taxonomy" id="59750"/>
    <lineage>
        <taxon>Bacteria</taxon>
        <taxon>Bacillati</taxon>
        <taxon>Actinomycetota</taxon>
        <taxon>Actinomycetes</taxon>
        <taxon>Mycobacteriales</taxon>
        <taxon>Mycobacteriaceae</taxon>
        <taxon>Mycolicibacterium</taxon>
    </lineage>
</organism>
<dbReference type="EMBL" id="LGTW01000001">
    <property type="protein sequence ID" value="KWX26188.1"/>
    <property type="molecule type" value="Genomic_DNA"/>
</dbReference>
<gene>
    <name evidence="2" type="ORF">AFM11_02885</name>
</gene>
<dbReference type="RefSeq" id="WP_067843498.1">
    <property type="nucleotide sequence ID" value="NZ_LGTW01000001.1"/>
</dbReference>